<dbReference type="Pfam" id="PF00883">
    <property type="entry name" value="Peptidase_M17"/>
    <property type="match status" value="1"/>
</dbReference>
<dbReference type="VEuPathDB" id="VectorBase:CSON002374"/>
<gene>
    <name evidence="7" type="primary">CSON002374</name>
</gene>
<organism evidence="7">
    <name type="scientific">Culicoides sonorensis</name>
    <name type="common">Biting midge</name>
    <dbReference type="NCBI Taxonomy" id="179676"/>
    <lineage>
        <taxon>Eukaryota</taxon>
        <taxon>Metazoa</taxon>
        <taxon>Ecdysozoa</taxon>
        <taxon>Arthropoda</taxon>
        <taxon>Hexapoda</taxon>
        <taxon>Insecta</taxon>
        <taxon>Pterygota</taxon>
        <taxon>Neoptera</taxon>
        <taxon>Endopterygota</taxon>
        <taxon>Diptera</taxon>
        <taxon>Nematocera</taxon>
        <taxon>Chironomoidea</taxon>
        <taxon>Ceratopogonidae</taxon>
        <taxon>Ceratopogoninae</taxon>
        <taxon>Culicoides</taxon>
        <taxon>Monoculicoides</taxon>
    </lineage>
</organism>
<dbReference type="PRINTS" id="PR00481">
    <property type="entry name" value="LAMNOPPTDASE"/>
</dbReference>
<keyword evidence="4" id="KW-0378">Hydrolase</keyword>
<dbReference type="GO" id="GO:0005737">
    <property type="term" value="C:cytoplasm"/>
    <property type="evidence" value="ECO:0007669"/>
    <property type="project" value="InterPro"/>
</dbReference>
<dbReference type="PANTHER" id="PTHR11963">
    <property type="entry name" value="LEUCINE AMINOPEPTIDASE-RELATED"/>
    <property type="match status" value="1"/>
</dbReference>
<proteinExistence type="inferred from homology"/>
<evidence type="ECO:0000313" key="7">
    <source>
        <dbReference type="EMBL" id="SSX20725.1"/>
    </source>
</evidence>
<reference evidence="6" key="1">
    <citation type="submission" date="2018-04" db="EMBL/GenBank/DDBJ databases">
        <authorList>
            <person name="Go L.Y."/>
            <person name="Mitchell J.A."/>
        </authorList>
    </citation>
    <scope>NUCLEOTIDE SEQUENCE</scope>
    <source>
        <tissue evidence="6">Whole organism</tissue>
    </source>
</reference>
<protein>
    <submittedName>
        <fullName evidence="7">CSON002374 protein</fullName>
    </submittedName>
</protein>
<dbReference type="AlphaFoldDB" id="A0A336LSC8"/>
<reference evidence="7" key="2">
    <citation type="submission" date="2018-07" db="EMBL/GenBank/DDBJ databases">
        <authorList>
            <person name="Quirk P.G."/>
            <person name="Krulwich T.A."/>
        </authorList>
    </citation>
    <scope>NUCLEOTIDE SEQUENCE</scope>
</reference>
<evidence type="ECO:0000256" key="2">
    <source>
        <dbReference type="ARBA" id="ARBA00022438"/>
    </source>
</evidence>
<dbReference type="InterPro" id="IPR011356">
    <property type="entry name" value="Leucine_aapep/pepB"/>
</dbReference>
<evidence type="ECO:0000259" key="5">
    <source>
        <dbReference type="PROSITE" id="PS00631"/>
    </source>
</evidence>
<dbReference type="PROSITE" id="PS00631">
    <property type="entry name" value="CYTOSOL_AP"/>
    <property type="match status" value="1"/>
</dbReference>
<dbReference type="Gene3D" id="3.40.630.10">
    <property type="entry name" value="Zn peptidases"/>
    <property type="match status" value="1"/>
</dbReference>
<keyword evidence="2" id="KW-0031">Aminopeptidase</keyword>
<accession>A0A336LSC8</accession>
<keyword evidence="3" id="KW-0645">Protease</keyword>
<comment type="similarity">
    <text evidence="1">Belongs to the peptidase M17 family.</text>
</comment>
<dbReference type="EMBL" id="UFQS01000139">
    <property type="protein sequence ID" value="SSX00345.1"/>
    <property type="molecule type" value="Genomic_DNA"/>
</dbReference>
<dbReference type="GO" id="GO:0006508">
    <property type="term" value="P:proteolysis"/>
    <property type="evidence" value="ECO:0007669"/>
    <property type="project" value="UniProtKB-KW"/>
</dbReference>
<dbReference type="GO" id="GO:0070006">
    <property type="term" value="F:metalloaminopeptidase activity"/>
    <property type="evidence" value="ECO:0007669"/>
    <property type="project" value="InterPro"/>
</dbReference>
<feature type="domain" description="Cytosol aminopeptidase" evidence="5">
    <location>
        <begin position="294"/>
        <end position="301"/>
    </location>
</feature>
<evidence type="ECO:0000256" key="3">
    <source>
        <dbReference type="ARBA" id="ARBA00022670"/>
    </source>
</evidence>
<dbReference type="EMBL" id="UFQT01000139">
    <property type="protein sequence ID" value="SSX20725.1"/>
    <property type="molecule type" value="Genomic_DNA"/>
</dbReference>
<sequence length="464" mass="50787">MDERYLPCCITFIDKIKEISDAYDSIVVIEKKCCYNEVDEYLKSFQLIDRYFDKDVSCFLVPNVKQKVIFSYVGDVTDYFDVRCYFNAAAKGIQRSILSGSKSIVLFLPQSTEFENATLLKQLRDVDYAKMIENSKNVARDIGGGDPERMTAIAISSYVSNIIMDSTIFISEYPLFAAVNRCAATVPRHAGRIVFMEYKPPKLANKTIILIGKGVTYDTGGADIKAGGVMAGMSRDKCGAANVAGFMKLVDHLKPENVIVIGVLCLVRNSVGSESFVADELITSRAGVRVRIGNTDAEGRLCMADSLCQMKDKCISENLPNPHLYTIATLTGHACLSHGSYSIVIDNGPARKENHALKLKEVGELCGDPFEISTLRKEDYDFHLSTGYGEDLLQCNNLPSSKTPRGHQIPAAFLISATGLDKHGIQSAHPIKYSHIDIAGSAGDVPDIPTGASILALAKLHLEQ</sequence>
<dbReference type="PANTHER" id="PTHR11963:SF48">
    <property type="entry name" value="DIPEPTIDASE B, ISOFORM A"/>
    <property type="match status" value="1"/>
</dbReference>
<evidence type="ECO:0000256" key="1">
    <source>
        <dbReference type="ARBA" id="ARBA00009528"/>
    </source>
</evidence>
<dbReference type="OMA" id="ISCFKAP"/>
<name>A0A336LSC8_CULSO</name>
<dbReference type="InterPro" id="IPR000819">
    <property type="entry name" value="Peptidase_M17_C"/>
</dbReference>
<dbReference type="SUPFAM" id="SSF53187">
    <property type="entry name" value="Zn-dependent exopeptidases"/>
    <property type="match status" value="1"/>
</dbReference>
<evidence type="ECO:0000313" key="6">
    <source>
        <dbReference type="EMBL" id="SSX00345.1"/>
    </source>
</evidence>
<evidence type="ECO:0000256" key="4">
    <source>
        <dbReference type="ARBA" id="ARBA00022801"/>
    </source>
</evidence>
<dbReference type="GO" id="GO:0030145">
    <property type="term" value="F:manganese ion binding"/>
    <property type="evidence" value="ECO:0007669"/>
    <property type="project" value="InterPro"/>
</dbReference>